<accession>A0A0V1F321</accession>
<sequence length="40" mass="4935">MRKYKTYNDISDLEFLQCYRQMLSQMNSLYQCFMPADEDN</sequence>
<dbReference type="Proteomes" id="UP000055024">
    <property type="component" value="Unassembled WGS sequence"/>
</dbReference>
<organism evidence="1 2">
    <name type="scientific">Trichinella zimbabwensis</name>
    <dbReference type="NCBI Taxonomy" id="268475"/>
    <lineage>
        <taxon>Eukaryota</taxon>
        <taxon>Metazoa</taxon>
        <taxon>Ecdysozoa</taxon>
        <taxon>Nematoda</taxon>
        <taxon>Enoplea</taxon>
        <taxon>Dorylaimia</taxon>
        <taxon>Trichinellida</taxon>
        <taxon>Trichinellidae</taxon>
        <taxon>Trichinella</taxon>
    </lineage>
</organism>
<gene>
    <name evidence="1" type="ORF">T11_6690</name>
</gene>
<dbReference type="EMBL" id="JYDP01006680">
    <property type="protein sequence ID" value="KRY80586.1"/>
    <property type="molecule type" value="Genomic_DNA"/>
</dbReference>
<proteinExistence type="predicted"/>
<name>A0A0V1F321_9BILA</name>
<comment type="caution">
    <text evidence="1">The sequence shown here is derived from an EMBL/GenBank/DDBJ whole genome shotgun (WGS) entry which is preliminary data.</text>
</comment>
<reference evidence="1 2" key="1">
    <citation type="submission" date="2015-01" db="EMBL/GenBank/DDBJ databases">
        <title>Evolution of Trichinella species and genotypes.</title>
        <authorList>
            <person name="Korhonen P.K."/>
            <person name="Edoardo P."/>
            <person name="Giuseppe L.R."/>
            <person name="Gasser R.B."/>
        </authorList>
    </citation>
    <scope>NUCLEOTIDE SEQUENCE [LARGE SCALE GENOMIC DNA]</scope>
    <source>
        <strain evidence="1">ISS1029</strain>
    </source>
</reference>
<dbReference type="AlphaFoldDB" id="A0A0V1F321"/>
<protein>
    <submittedName>
        <fullName evidence="1">Uncharacterized protein</fullName>
    </submittedName>
</protein>
<evidence type="ECO:0000313" key="2">
    <source>
        <dbReference type="Proteomes" id="UP000055024"/>
    </source>
</evidence>
<evidence type="ECO:0000313" key="1">
    <source>
        <dbReference type="EMBL" id="KRY80586.1"/>
    </source>
</evidence>
<keyword evidence="2" id="KW-1185">Reference proteome</keyword>